<reference evidence="14 15" key="1">
    <citation type="submission" date="2011-11" db="EMBL/GenBank/DDBJ databases">
        <title>The Noncontiguous Finished genome of Jonquetella anthropi DSM 22815.</title>
        <authorList>
            <consortium name="US DOE Joint Genome Institute (JGI-PGF)"/>
            <person name="Lucas S."/>
            <person name="Copeland A."/>
            <person name="Lapidus A."/>
            <person name="Glavina del Rio T."/>
            <person name="Dalin E."/>
            <person name="Tice H."/>
            <person name="Bruce D."/>
            <person name="Goodwin L."/>
            <person name="Pitluck S."/>
            <person name="Peters L."/>
            <person name="Mikhailova N."/>
            <person name="Held B."/>
            <person name="Kyrpides N."/>
            <person name="Mavromatis K."/>
            <person name="Ivanova N."/>
            <person name="Markowitz V."/>
            <person name="Cheng J.-F."/>
            <person name="Hugenholtz P."/>
            <person name="Woyke T."/>
            <person name="Wu D."/>
            <person name="Gronow S."/>
            <person name="Wellnitz S."/>
            <person name="Brambilla E."/>
            <person name="Klenk H.-P."/>
            <person name="Eisen J.A."/>
        </authorList>
    </citation>
    <scope>NUCLEOTIDE SEQUENCE [LARGE SCALE GENOMIC DNA]</scope>
    <source>
        <strain evidence="14 15">DSM 22815</strain>
    </source>
</reference>
<dbReference type="InterPro" id="IPR039261">
    <property type="entry name" value="FNR_nucleotide-bd"/>
</dbReference>
<evidence type="ECO:0000256" key="12">
    <source>
        <dbReference type="PIRSR" id="PIRSR006816-2"/>
    </source>
</evidence>
<feature type="binding site" evidence="11">
    <location>
        <begin position="74"/>
        <end position="75"/>
    </location>
    <ligand>
        <name>FAD</name>
        <dbReference type="ChEBI" id="CHEBI:57692"/>
    </ligand>
</feature>
<keyword evidence="6 11" id="KW-0274">FAD</keyword>
<name>H0UJJ6_9BACT</name>
<keyword evidence="15" id="KW-1185">Reference proteome</keyword>
<dbReference type="GO" id="GO:0016491">
    <property type="term" value="F:oxidoreductase activity"/>
    <property type="evidence" value="ECO:0007669"/>
    <property type="project" value="InterPro"/>
</dbReference>
<dbReference type="SUPFAM" id="SSF63380">
    <property type="entry name" value="Riboflavin synthase domain-like"/>
    <property type="match status" value="1"/>
</dbReference>
<comment type="cofactor">
    <cofactor evidence="12">
        <name>[2Fe-2S] cluster</name>
        <dbReference type="ChEBI" id="CHEBI:190135"/>
    </cofactor>
    <text evidence="12">Binds 1 [2Fe-2S] cluster per subunit.</text>
</comment>
<dbReference type="Gene3D" id="2.10.240.10">
    <property type="entry name" value="Dihydroorotate dehydrogenase, electron transfer subunit"/>
    <property type="match status" value="1"/>
</dbReference>
<dbReference type="HOGENOM" id="CLU_003827_1_2_0"/>
<dbReference type="AlphaFoldDB" id="H0UJJ6"/>
<feature type="binding site" evidence="12">
    <location>
        <position position="219"/>
    </location>
    <ligand>
        <name>[2Fe-2S] cluster</name>
        <dbReference type="ChEBI" id="CHEBI:190135"/>
    </ligand>
</feature>
<keyword evidence="2" id="KW-0813">Transport</keyword>
<comment type="similarity">
    <text evidence="1">Belongs to the PyrK family.</text>
</comment>
<dbReference type="GO" id="GO:0006221">
    <property type="term" value="P:pyrimidine nucleotide biosynthetic process"/>
    <property type="evidence" value="ECO:0007669"/>
    <property type="project" value="InterPro"/>
</dbReference>
<protein>
    <submittedName>
        <fullName evidence="14">2-polyprenylphenol hydroxylase-like oxidoreductase</fullName>
    </submittedName>
</protein>
<dbReference type="InterPro" id="IPR017927">
    <property type="entry name" value="FAD-bd_FR_type"/>
</dbReference>
<sequence length="252" mass="27196">MTKDWIGTLRAQEQIGPDLYAAVVECAPVARQAQPGQFVLVSPGDRSLRLLRPLGISGTSGDMFEMIYRKVGRGTELMTRWQPGTEFLFRGPAGGAFSRPTGPAIAVAGTLGVAPLLFARQVFGPFEKMFLGVPNGSWEPFARWVAGRAGETELYCDTGEIGLKGFCTQGLDGLDLSGRSVLACGPNPMLAALYRRWGGTVSDMQVSLEKRMGCGMGGCFGCVVSLKTGRRRLCIDGPVFQAKEVDWDELHL</sequence>
<dbReference type="EMBL" id="CM001376">
    <property type="protein sequence ID" value="EHM12864.1"/>
    <property type="molecule type" value="Genomic_DNA"/>
</dbReference>
<dbReference type="InterPro" id="IPR017938">
    <property type="entry name" value="Riboflavin_synthase-like_b-brl"/>
</dbReference>
<dbReference type="PIRSF" id="PIRSF006816">
    <property type="entry name" value="Cyc3_hyd_g"/>
    <property type="match status" value="1"/>
</dbReference>
<dbReference type="Proteomes" id="UP000003806">
    <property type="component" value="Chromosome"/>
</dbReference>
<evidence type="ECO:0000256" key="8">
    <source>
        <dbReference type="ARBA" id="ARBA00023004"/>
    </source>
</evidence>
<feature type="binding site" evidence="12">
    <location>
        <position position="234"/>
    </location>
    <ligand>
        <name>[2Fe-2S] cluster</name>
        <dbReference type="ChEBI" id="CHEBI:190135"/>
    </ligand>
</feature>
<dbReference type="GO" id="GO:0051537">
    <property type="term" value="F:2 iron, 2 sulfur cluster binding"/>
    <property type="evidence" value="ECO:0007669"/>
    <property type="project" value="UniProtKB-KW"/>
</dbReference>
<comment type="cofactor">
    <cofactor evidence="10">
        <name>[2Fe-2S] cluster</name>
        <dbReference type="ChEBI" id="CHEBI:190135"/>
    </cofactor>
</comment>
<feature type="binding site" evidence="12">
    <location>
        <position position="222"/>
    </location>
    <ligand>
        <name>[2Fe-2S] cluster</name>
        <dbReference type="ChEBI" id="CHEBI:190135"/>
    </ligand>
</feature>
<dbReference type="OrthoDB" id="9789468at2"/>
<accession>H0UJJ6</accession>
<dbReference type="InterPro" id="IPR037117">
    <property type="entry name" value="Dihydroorotate_DH_ele_sf"/>
</dbReference>
<evidence type="ECO:0000256" key="2">
    <source>
        <dbReference type="ARBA" id="ARBA00022448"/>
    </source>
</evidence>
<keyword evidence="4 12" id="KW-0001">2Fe-2S</keyword>
<keyword evidence="3 11" id="KW-0285">Flavoprotein</keyword>
<keyword evidence="9 12" id="KW-0411">Iron-sulfur</keyword>
<dbReference type="SUPFAM" id="SSF52343">
    <property type="entry name" value="Ferredoxin reductase-like, C-terminal NADP-linked domain"/>
    <property type="match status" value="1"/>
</dbReference>
<dbReference type="STRING" id="885272.JonanDRAFT_0454"/>
<dbReference type="Pfam" id="PF10418">
    <property type="entry name" value="DHODB_Fe-S_bind"/>
    <property type="match status" value="1"/>
</dbReference>
<evidence type="ECO:0000256" key="9">
    <source>
        <dbReference type="ARBA" id="ARBA00023014"/>
    </source>
</evidence>
<evidence type="ECO:0000256" key="7">
    <source>
        <dbReference type="ARBA" id="ARBA00022982"/>
    </source>
</evidence>
<dbReference type="PANTHER" id="PTHR43513:SF3">
    <property type="entry name" value="DIHYDROOROTATE DEHYDROGENASE B (NAD(+)), ELECTRON TRANSFER SUBUNIT-RELATED"/>
    <property type="match status" value="1"/>
</dbReference>
<dbReference type="InterPro" id="IPR019480">
    <property type="entry name" value="Dihydroorotate_DH_Fe-S-bd"/>
</dbReference>
<keyword evidence="5 12" id="KW-0479">Metal-binding</keyword>
<evidence type="ECO:0000256" key="4">
    <source>
        <dbReference type="ARBA" id="ARBA00022714"/>
    </source>
</evidence>
<dbReference type="PANTHER" id="PTHR43513">
    <property type="entry name" value="DIHYDROOROTATE DEHYDROGENASE B (NAD(+)), ELECTRON TRANSFER SUBUNIT"/>
    <property type="match status" value="1"/>
</dbReference>
<comment type="cofactor">
    <cofactor evidence="11">
        <name>FAD</name>
        <dbReference type="ChEBI" id="CHEBI:57692"/>
    </cofactor>
    <text evidence="11">Binds 1 FAD per subunit.</text>
</comment>
<dbReference type="RefSeq" id="WP_008522611.1">
    <property type="nucleotide sequence ID" value="NZ_CM001376.1"/>
</dbReference>
<dbReference type="GO" id="GO:0050660">
    <property type="term" value="F:flavin adenine dinucleotide binding"/>
    <property type="evidence" value="ECO:0007669"/>
    <property type="project" value="InterPro"/>
</dbReference>
<evidence type="ECO:0000313" key="15">
    <source>
        <dbReference type="Proteomes" id="UP000003806"/>
    </source>
</evidence>
<evidence type="ECO:0000256" key="6">
    <source>
        <dbReference type="ARBA" id="ARBA00022827"/>
    </source>
</evidence>
<feature type="domain" description="FAD-binding FR-type" evidence="13">
    <location>
        <begin position="2"/>
        <end position="99"/>
    </location>
</feature>
<evidence type="ECO:0000256" key="1">
    <source>
        <dbReference type="ARBA" id="ARBA00006422"/>
    </source>
</evidence>
<evidence type="ECO:0000256" key="5">
    <source>
        <dbReference type="ARBA" id="ARBA00022723"/>
    </source>
</evidence>
<dbReference type="PROSITE" id="PS51384">
    <property type="entry name" value="FAD_FR"/>
    <property type="match status" value="1"/>
</dbReference>
<gene>
    <name evidence="14" type="ORF">JonanDRAFT_0454</name>
</gene>
<dbReference type="GO" id="GO:0046872">
    <property type="term" value="F:metal ion binding"/>
    <property type="evidence" value="ECO:0007669"/>
    <property type="project" value="UniProtKB-KW"/>
</dbReference>
<organism evidence="14 15">
    <name type="scientific">Jonquetella anthropi DSM 22815</name>
    <dbReference type="NCBI Taxonomy" id="885272"/>
    <lineage>
        <taxon>Bacteria</taxon>
        <taxon>Thermotogati</taxon>
        <taxon>Synergistota</taxon>
        <taxon>Synergistia</taxon>
        <taxon>Synergistales</taxon>
        <taxon>Dethiosulfovibrionaceae</taxon>
        <taxon>Jonquetella</taxon>
    </lineage>
</organism>
<dbReference type="Gene3D" id="2.40.30.10">
    <property type="entry name" value="Translation factors"/>
    <property type="match status" value="1"/>
</dbReference>
<proteinExistence type="inferred from homology"/>
<dbReference type="Gene3D" id="3.40.50.80">
    <property type="entry name" value="Nucleotide-binding domain of ferredoxin-NADP reductase (FNR) module"/>
    <property type="match status" value="1"/>
</dbReference>
<evidence type="ECO:0000256" key="11">
    <source>
        <dbReference type="PIRSR" id="PIRSR006816-1"/>
    </source>
</evidence>
<feature type="binding site" evidence="12">
    <location>
        <position position="214"/>
    </location>
    <ligand>
        <name>[2Fe-2S] cluster</name>
        <dbReference type="ChEBI" id="CHEBI:190135"/>
    </ligand>
</feature>
<dbReference type="InterPro" id="IPR012165">
    <property type="entry name" value="Cyt_c3_hydrogenase_gsu"/>
</dbReference>
<feature type="binding site" evidence="11">
    <location>
        <begin position="67"/>
        <end position="69"/>
    </location>
    <ligand>
        <name>FAD</name>
        <dbReference type="ChEBI" id="CHEBI:57692"/>
    </ligand>
</feature>
<evidence type="ECO:0000256" key="10">
    <source>
        <dbReference type="ARBA" id="ARBA00034078"/>
    </source>
</evidence>
<dbReference type="eggNOG" id="COG0543">
    <property type="taxonomic scope" value="Bacteria"/>
</dbReference>
<keyword evidence="8 12" id="KW-0408">Iron</keyword>
<evidence type="ECO:0000313" key="14">
    <source>
        <dbReference type="EMBL" id="EHM12864.1"/>
    </source>
</evidence>
<keyword evidence="7" id="KW-0249">Electron transport</keyword>
<evidence type="ECO:0000256" key="3">
    <source>
        <dbReference type="ARBA" id="ARBA00022630"/>
    </source>
</evidence>
<dbReference type="InterPro" id="IPR050353">
    <property type="entry name" value="PyrK_electron_transfer"/>
</dbReference>
<evidence type="ECO:0000259" key="13">
    <source>
        <dbReference type="PROSITE" id="PS51384"/>
    </source>
</evidence>